<dbReference type="EMBL" id="QCYK01000002">
    <property type="protein sequence ID" value="PUZ25057.1"/>
    <property type="molecule type" value="Genomic_DNA"/>
</dbReference>
<name>A0A2T7BFJ6_9BACT</name>
<dbReference type="AlphaFoldDB" id="A0A2T7BFJ6"/>
<accession>A0A2T7BFJ6</accession>
<comment type="caution">
    <text evidence="1">The sequence shown here is derived from an EMBL/GenBank/DDBJ whole genome shotgun (WGS) entry which is preliminary data.</text>
</comment>
<evidence type="ECO:0000313" key="2">
    <source>
        <dbReference type="Proteomes" id="UP000244450"/>
    </source>
</evidence>
<proteinExistence type="predicted"/>
<dbReference type="OrthoDB" id="681138at2"/>
<protein>
    <submittedName>
        <fullName evidence="1">Uncharacterized protein</fullName>
    </submittedName>
</protein>
<keyword evidence="2" id="KW-1185">Reference proteome</keyword>
<reference evidence="1 2" key="1">
    <citation type="submission" date="2018-04" db="EMBL/GenBank/DDBJ databases">
        <title>Chitinophaga fuyangensis sp. nov., isolated from soil in a chemical factory.</title>
        <authorList>
            <person name="Chen K."/>
        </authorList>
    </citation>
    <scope>NUCLEOTIDE SEQUENCE [LARGE SCALE GENOMIC DNA]</scope>
    <source>
        <strain evidence="1 2">LY-1</strain>
    </source>
</reference>
<organism evidence="1 2">
    <name type="scientific">Chitinophaga parva</name>
    <dbReference type="NCBI Taxonomy" id="2169414"/>
    <lineage>
        <taxon>Bacteria</taxon>
        <taxon>Pseudomonadati</taxon>
        <taxon>Bacteroidota</taxon>
        <taxon>Chitinophagia</taxon>
        <taxon>Chitinophagales</taxon>
        <taxon>Chitinophagaceae</taxon>
        <taxon>Chitinophaga</taxon>
    </lineage>
</organism>
<dbReference type="RefSeq" id="WP_108686894.1">
    <property type="nucleotide sequence ID" value="NZ_QCYK01000002.1"/>
</dbReference>
<gene>
    <name evidence="1" type="ORF">DCC81_12145</name>
</gene>
<dbReference type="Proteomes" id="UP000244450">
    <property type="component" value="Unassembled WGS sequence"/>
</dbReference>
<sequence length="118" mass="13017">MDLKKETEELLNILKSQGFDRSQIEQELAYSDNYIAQQLSKGGNPKLLAKLKKLVASRNMKAAEGYVVVDVGAALRRIEARQEVSLSAIAEILAHQRNLPTVSVLGELEAAINKRLSV</sequence>
<evidence type="ECO:0000313" key="1">
    <source>
        <dbReference type="EMBL" id="PUZ25057.1"/>
    </source>
</evidence>